<dbReference type="InterPro" id="IPR036525">
    <property type="entry name" value="Tubulin/FtsZ_GTPase_sf"/>
</dbReference>
<protein>
    <recommendedName>
        <fullName evidence="3">Tubulin/FtsZ family, GTPase domain</fullName>
    </recommendedName>
</protein>
<dbReference type="RefSeq" id="WP_008764249.1">
    <property type="nucleotide sequence ID" value="NZ_RCXH01000014.1"/>
</dbReference>
<accession>A0A6H9Q3I4</accession>
<name>A0A6H9Q3I4_9BACE</name>
<reference evidence="1 2" key="1">
    <citation type="journal article" date="2019" name="Nat. Med.">
        <title>A library of human gut bacterial isolates paired with longitudinal multiomics data enables mechanistic microbiome research.</title>
        <authorList>
            <person name="Poyet M."/>
            <person name="Groussin M."/>
            <person name="Gibbons S.M."/>
            <person name="Avila-Pacheco J."/>
            <person name="Jiang X."/>
            <person name="Kearney S.M."/>
            <person name="Perrotta A.R."/>
            <person name="Berdy B."/>
            <person name="Zhao S."/>
            <person name="Lieberman T.D."/>
            <person name="Swanson P.K."/>
            <person name="Smith M."/>
            <person name="Roesemann S."/>
            <person name="Alexander J.E."/>
            <person name="Rich S.A."/>
            <person name="Livny J."/>
            <person name="Vlamakis H."/>
            <person name="Clish C."/>
            <person name="Bullock K."/>
            <person name="Deik A."/>
            <person name="Scott J."/>
            <person name="Pierce K.A."/>
            <person name="Xavier R.J."/>
            <person name="Alm E.J."/>
        </authorList>
    </citation>
    <scope>NUCLEOTIDE SEQUENCE [LARGE SCALE GENOMIC DNA]</scope>
    <source>
        <strain evidence="1 2">BIOML-A25</strain>
    </source>
</reference>
<dbReference type="EMBL" id="VVYJ01000013">
    <property type="protein sequence ID" value="KAA5472764.1"/>
    <property type="molecule type" value="Genomic_DNA"/>
</dbReference>
<dbReference type="Gene3D" id="3.40.50.1440">
    <property type="entry name" value="Tubulin/FtsZ, GTPase domain"/>
    <property type="match status" value="1"/>
</dbReference>
<organism evidence="1 2">
    <name type="scientific">Bacteroides caccae</name>
    <dbReference type="NCBI Taxonomy" id="47678"/>
    <lineage>
        <taxon>Bacteria</taxon>
        <taxon>Pseudomonadati</taxon>
        <taxon>Bacteroidota</taxon>
        <taxon>Bacteroidia</taxon>
        <taxon>Bacteroidales</taxon>
        <taxon>Bacteroidaceae</taxon>
        <taxon>Bacteroides</taxon>
    </lineage>
</organism>
<dbReference type="Proteomes" id="UP000427825">
    <property type="component" value="Unassembled WGS sequence"/>
</dbReference>
<gene>
    <name evidence="1" type="ORF">F2Y39_18595</name>
</gene>
<dbReference type="AlphaFoldDB" id="A0A6H9Q3I4"/>
<comment type="caution">
    <text evidence="1">The sequence shown here is derived from an EMBL/GenBank/DDBJ whole genome shotgun (WGS) entry which is preliminary data.</text>
</comment>
<proteinExistence type="predicted"/>
<dbReference type="SUPFAM" id="SSF52490">
    <property type="entry name" value="Tubulin nucleotide-binding domain-like"/>
    <property type="match status" value="1"/>
</dbReference>
<evidence type="ECO:0008006" key="3">
    <source>
        <dbReference type="Google" id="ProtNLM"/>
    </source>
</evidence>
<sequence>MNGKLYIFGIGGTGSRVIKSLVMLAASGVKIDASAIVPIIVDPDFANADVTRTIEQIKAYVAIRSQLAFNDATKNRFFEVPIENVVNDHRLALKDTKNKKFREFIEFSTMSKENRALASMLFSEANLESDMEVGFKGNPNIGSVVLNQFTDSQDFIDFADAFKPGDRIFIISSIFGGTGASGFPLLLKNLRGLDAKVSNNDAIQHAPIGAITVLPYFAVKTDEESTINSSTFIGKTKAALQYYERNVNGDESSVNVLYYIGDERTKQYENEEGGTEQRNNAHIVELAAAMSIVDFASIQNDDPILVCEENSNGKIYAPNPDFREFGIEKDVQEVLFSNLTQSTRDYLCTPMTQFVLFAKYVNEHLRGATSLQWARDNKFDDAFLKSSFINNIQKFVNSYIEWLEEMSDNDRAFKPFKLSVKSSDLYSIVDGVKPGSIKALWAFNKSGYDLFDAALNEEHSSLSKNFTLPHKFTELFYNVTKLLVGKKYKF</sequence>
<evidence type="ECO:0000313" key="2">
    <source>
        <dbReference type="Proteomes" id="UP000427825"/>
    </source>
</evidence>
<evidence type="ECO:0000313" key="1">
    <source>
        <dbReference type="EMBL" id="KAA5472764.1"/>
    </source>
</evidence>